<protein>
    <submittedName>
        <fullName evidence="2">Uncharacterized protein</fullName>
    </submittedName>
</protein>
<keyword evidence="3" id="KW-1185">Reference proteome</keyword>
<name>A0A023D9R5_9BACL</name>
<evidence type="ECO:0000313" key="3">
    <source>
        <dbReference type="Proteomes" id="UP000023561"/>
    </source>
</evidence>
<gene>
    <name evidence="2" type="ORF">GCA01S_001_00350</name>
</gene>
<feature type="transmembrane region" description="Helical" evidence="1">
    <location>
        <begin position="27"/>
        <end position="44"/>
    </location>
</feature>
<dbReference type="RefSeq" id="WP_155835547.1">
    <property type="nucleotide sequence ID" value="NZ_BAWO01000001.1"/>
</dbReference>
<sequence>MYGILKEKRNRGILAQKQHKKGPFSYVIYRLSFIFVGAFASIVNKHKVREARFKSLVH</sequence>
<keyword evidence="1" id="KW-1133">Transmembrane helix</keyword>
<accession>A0A023D9R5</accession>
<dbReference type="EMBL" id="BAWO01000001">
    <property type="protein sequence ID" value="GAJ38090.1"/>
    <property type="molecule type" value="Genomic_DNA"/>
</dbReference>
<reference evidence="2 3" key="1">
    <citation type="submission" date="2014-04" db="EMBL/GenBank/DDBJ databases">
        <title>Whole genome shotgun sequence of Geobacillus caldoxylosilyticus NBRC 107762.</title>
        <authorList>
            <person name="Hosoyama A."/>
            <person name="Hosoyama Y."/>
            <person name="Katano-Makiyama Y."/>
            <person name="Tsuchikane K."/>
            <person name="Ohji S."/>
            <person name="Ichikawa N."/>
            <person name="Yamazoe A."/>
            <person name="Fujita N."/>
        </authorList>
    </citation>
    <scope>NUCLEOTIDE SEQUENCE [LARGE SCALE GENOMIC DNA]</scope>
    <source>
        <strain evidence="2 3">NBRC 107762</strain>
    </source>
</reference>
<dbReference type="AlphaFoldDB" id="A0A023D9R5"/>
<comment type="caution">
    <text evidence="2">The sequence shown here is derived from an EMBL/GenBank/DDBJ whole genome shotgun (WGS) entry which is preliminary data.</text>
</comment>
<evidence type="ECO:0000256" key="1">
    <source>
        <dbReference type="SAM" id="Phobius"/>
    </source>
</evidence>
<dbReference type="GeneID" id="301193929"/>
<evidence type="ECO:0000313" key="2">
    <source>
        <dbReference type="EMBL" id="GAJ38090.1"/>
    </source>
</evidence>
<keyword evidence="1" id="KW-0472">Membrane</keyword>
<organism evidence="2 3">
    <name type="scientific">Parageobacillus caldoxylosilyticus NBRC 107762</name>
    <dbReference type="NCBI Taxonomy" id="1220594"/>
    <lineage>
        <taxon>Bacteria</taxon>
        <taxon>Bacillati</taxon>
        <taxon>Bacillota</taxon>
        <taxon>Bacilli</taxon>
        <taxon>Bacillales</taxon>
        <taxon>Anoxybacillaceae</taxon>
        <taxon>Saccharococcus</taxon>
    </lineage>
</organism>
<keyword evidence="1" id="KW-0812">Transmembrane</keyword>
<dbReference type="Proteomes" id="UP000023561">
    <property type="component" value="Unassembled WGS sequence"/>
</dbReference>
<proteinExistence type="predicted"/>